<dbReference type="KEGG" id="tsin:OXH18_18000"/>
<protein>
    <submittedName>
        <fullName evidence="2">Uncharacterized protein</fullName>
    </submittedName>
</protein>
<keyword evidence="1" id="KW-0472">Membrane</keyword>
<name>A0A9E8ZBT8_9CYAN</name>
<feature type="transmembrane region" description="Helical" evidence="1">
    <location>
        <begin position="35"/>
        <end position="60"/>
    </location>
</feature>
<organism evidence="2 3">
    <name type="scientific">Thermocoleostomius sinensis A174</name>
    <dbReference type="NCBI Taxonomy" id="2016057"/>
    <lineage>
        <taxon>Bacteria</taxon>
        <taxon>Bacillati</taxon>
        <taxon>Cyanobacteriota</taxon>
        <taxon>Cyanophyceae</taxon>
        <taxon>Oculatellales</taxon>
        <taxon>Oculatellaceae</taxon>
        <taxon>Thermocoleostomius</taxon>
    </lineage>
</organism>
<proteinExistence type="predicted"/>
<accession>A0A9E8ZBT8</accession>
<dbReference type="AlphaFoldDB" id="A0A9E8ZBT8"/>
<dbReference type="Proteomes" id="UP001163152">
    <property type="component" value="Chromosome"/>
</dbReference>
<keyword evidence="1" id="KW-1133">Transmembrane helix</keyword>
<dbReference type="RefSeq" id="WP_268608605.1">
    <property type="nucleotide sequence ID" value="NZ_CP113797.1"/>
</dbReference>
<evidence type="ECO:0000313" key="3">
    <source>
        <dbReference type="Proteomes" id="UP001163152"/>
    </source>
</evidence>
<gene>
    <name evidence="2" type="ORF">OXH18_18000</name>
</gene>
<reference evidence="2" key="1">
    <citation type="submission" date="2022-12" db="EMBL/GenBank/DDBJ databases">
        <title>Polyphasic identification of a Novel Hot-Spring Cyanobacterium Ocullathermofonsia sinensis gen nov. sp. nov. and Genomic Insights on its Adaptations to the Thermal Habitat.</title>
        <authorList>
            <person name="Daroch M."/>
            <person name="Tang J."/>
            <person name="Jiang Y."/>
        </authorList>
    </citation>
    <scope>NUCLEOTIDE SEQUENCE</scope>
    <source>
        <strain evidence="2">PKUAC-SCTA174</strain>
    </source>
</reference>
<keyword evidence="3" id="KW-1185">Reference proteome</keyword>
<evidence type="ECO:0000256" key="1">
    <source>
        <dbReference type="SAM" id="Phobius"/>
    </source>
</evidence>
<sequence>MNKSDVNLIQKFRRDLFRFNDPTVTWGEDERYQQYLAWARATITFAVLLVLGGILAWSYVQLRQDPYQQFLQRCHQQGNDDTTCSSHWERIRS</sequence>
<dbReference type="EMBL" id="CP113797">
    <property type="protein sequence ID" value="WAL59054.1"/>
    <property type="molecule type" value="Genomic_DNA"/>
</dbReference>
<evidence type="ECO:0000313" key="2">
    <source>
        <dbReference type="EMBL" id="WAL59054.1"/>
    </source>
</evidence>
<keyword evidence="1" id="KW-0812">Transmembrane</keyword>